<dbReference type="SMART" id="SM00862">
    <property type="entry name" value="Trans_reg_C"/>
    <property type="match status" value="1"/>
</dbReference>
<dbReference type="Pfam" id="PF14559">
    <property type="entry name" value="TPR_19"/>
    <property type="match status" value="1"/>
</dbReference>
<dbReference type="InterPro" id="IPR011990">
    <property type="entry name" value="TPR-like_helical_dom_sf"/>
</dbReference>
<dbReference type="CDD" id="cd00383">
    <property type="entry name" value="trans_reg_C"/>
    <property type="match status" value="1"/>
</dbReference>
<dbReference type="RefSeq" id="WP_366193544.1">
    <property type="nucleotide sequence ID" value="NZ_JBFBVU010000015.1"/>
</dbReference>
<dbReference type="PROSITE" id="PS51755">
    <property type="entry name" value="OMPR_PHOB"/>
    <property type="match status" value="1"/>
</dbReference>
<evidence type="ECO:0000259" key="5">
    <source>
        <dbReference type="PROSITE" id="PS51755"/>
    </source>
</evidence>
<evidence type="ECO:0000256" key="4">
    <source>
        <dbReference type="SAM" id="Phobius"/>
    </source>
</evidence>
<dbReference type="Proteomes" id="UP001553161">
    <property type="component" value="Unassembled WGS sequence"/>
</dbReference>
<name>A0ABV3L7W8_9RHOB</name>
<feature type="transmembrane region" description="Helical" evidence="4">
    <location>
        <begin position="116"/>
        <end position="137"/>
    </location>
</feature>
<protein>
    <submittedName>
        <fullName evidence="6">Winged helix-turn-helix domain-containing protein</fullName>
    </submittedName>
</protein>
<accession>A0ABV3L7W8</accession>
<gene>
    <name evidence="6" type="ORF">AB0T83_12860</name>
</gene>
<keyword evidence="4" id="KW-0472">Membrane</keyword>
<feature type="domain" description="OmpR/PhoB-type" evidence="5">
    <location>
        <begin position="5"/>
        <end position="102"/>
    </location>
</feature>
<feature type="repeat" description="TPR" evidence="2">
    <location>
        <begin position="386"/>
        <end position="419"/>
    </location>
</feature>
<keyword evidence="7" id="KW-1185">Reference proteome</keyword>
<dbReference type="InterPro" id="IPR019734">
    <property type="entry name" value="TPR_rpt"/>
</dbReference>
<dbReference type="EMBL" id="JBFBVU010000015">
    <property type="protein sequence ID" value="MEV8467669.1"/>
    <property type="molecule type" value="Genomic_DNA"/>
</dbReference>
<keyword evidence="4" id="KW-0812">Transmembrane</keyword>
<evidence type="ECO:0000313" key="7">
    <source>
        <dbReference type="Proteomes" id="UP001553161"/>
    </source>
</evidence>
<dbReference type="SUPFAM" id="SSF48452">
    <property type="entry name" value="TPR-like"/>
    <property type="match status" value="1"/>
</dbReference>
<dbReference type="Gene3D" id="1.10.10.10">
    <property type="entry name" value="Winged helix-like DNA-binding domain superfamily/Winged helix DNA-binding domain"/>
    <property type="match status" value="1"/>
</dbReference>
<sequence length="572" mass="61828">MTSKTGNVGLGDMRFDPDRRVILGRDGQTVALRPQSLDVLSVLVAHAGELVSKDDLIAAVWKDLNVTDDSLAQCISDVRRAIGDDRRAILQTVPKKGYRLVASAERTVSGAPARPLGRLMIGALAAIAILVLGIWQFRPAPIQSSPLFQTLVAPQVTRTEPSIAVLPFESIEDSARWTRLGRGLAADIASELALNEWLYVTVPESLMNVAFGAIPDGPTLDIQFALWGTIQAQGDEIRISAHLTDTATREIRWSESWTAPQEDIFAVQDRIVARIGASLASAYSGAIAQAGLRQARRKLTTNLDAYEHYLIGFEQLHRFKLEELPDTIAHLAKAVEFDPEFSGALVTLSVAQIIQSDHAEGEEARRLFDASQEAAYRAYAIDPNNPNVLWNLARAYALDGQLEIAAATLRRAVRTAPNNADVLIISAGYSSLAGIAGDEALSWARRALDLNPLAPAWWYTDLGTAAFGAGDYQLALDSMRRAPSGSNSRWLITALANVYLGNLPEAQRAAARFRELAPHLSIEQFLGGSEAERPDFRDSFAAARTLGLPITRDDLLVANGSASAAAGDGHGQ</sequence>
<dbReference type="InterPro" id="IPR016032">
    <property type="entry name" value="Sig_transdc_resp-reg_C-effctor"/>
</dbReference>
<evidence type="ECO:0000256" key="2">
    <source>
        <dbReference type="PROSITE-ProRule" id="PRU00339"/>
    </source>
</evidence>
<comment type="caution">
    <text evidence="6">The sequence shown here is derived from an EMBL/GenBank/DDBJ whole genome shotgun (WGS) entry which is preliminary data.</text>
</comment>
<keyword evidence="1 3" id="KW-0238">DNA-binding</keyword>
<evidence type="ECO:0000313" key="6">
    <source>
        <dbReference type="EMBL" id="MEV8467669.1"/>
    </source>
</evidence>
<feature type="DNA-binding region" description="OmpR/PhoB-type" evidence="3">
    <location>
        <begin position="5"/>
        <end position="102"/>
    </location>
</feature>
<organism evidence="6 7">
    <name type="scientific">Meridianimarinicoccus marinus</name>
    <dbReference type="NCBI Taxonomy" id="3231483"/>
    <lineage>
        <taxon>Bacteria</taxon>
        <taxon>Pseudomonadati</taxon>
        <taxon>Pseudomonadota</taxon>
        <taxon>Alphaproteobacteria</taxon>
        <taxon>Rhodobacterales</taxon>
        <taxon>Paracoccaceae</taxon>
        <taxon>Meridianimarinicoccus</taxon>
    </lineage>
</organism>
<evidence type="ECO:0000256" key="3">
    <source>
        <dbReference type="PROSITE-ProRule" id="PRU01091"/>
    </source>
</evidence>
<evidence type="ECO:0000256" key="1">
    <source>
        <dbReference type="ARBA" id="ARBA00023125"/>
    </source>
</evidence>
<dbReference type="Pfam" id="PF00486">
    <property type="entry name" value="Trans_reg_C"/>
    <property type="match status" value="1"/>
</dbReference>
<dbReference type="PROSITE" id="PS50005">
    <property type="entry name" value="TPR"/>
    <property type="match status" value="1"/>
</dbReference>
<proteinExistence type="predicted"/>
<dbReference type="InterPro" id="IPR001867">
    <property type="entry name" value="OmpR/PhoB-type_DNA-bd"/>
</dbReference>
<keyword evidence="2" id="KW-0802">TPR repeat</keyword>
<dbReference type="InterPro" id="IPR036388">
    <property type="entry name" value="WH-like_DNA-bd_sf"/>
</dbReference>
<dbReference type="Gene3D" id="1.25.40.10">
    <property type="entry name" value="Tetratricopeptide repeat domain"/>
    <property type="match status" value="2"/>
</dbReference>
<dbReference type="SUPFAM" id="SSF46894">
    <property type="entry name" value="C-terminal effector domain of the bipartite response regulators"/>
    <property type="match status" value="1"/>
</dbReference>
<reference evidence="6 7" key="1">
    <citation type="submission" date="2024-07" db="EMBL/GenBank/DDBJ databases">
        <authorList>
            <person name="Kang M."/>
        </authorList>
    </citation>
    <scope>NUCLEOTIDE SEQUENCE [LARGE SCALE GENOMIC DNA]</scope>
    <source>
        <strain evidence="6 7">DFM31</strain>
    </source>
</reference>
<keyword evidence="4" id="KW-1133">Transmembrane helix</keyword>